<dbReference type="InterPro" id="IPR011990">
    <property type="entry name" value="TPR-like_helical_dom_sf"/>
</dbReference>
<dbReference type="CDD" id="cd00118">
    <property type="entry name" value="LysM"/>
    <property type="match status" value="1"/>
</dbReference>
<keyword evidence="4" id="KW-0732">Signal</keyword>
<dbReference type="SUPFAM" id="SSF48452">
    <property type="entry name" value="TPR-like"/>
    <property type="match status" value="1"/>
</dbReference>
<dbReference type="Gene3D" id="1.25.40.10">
    <property type="entry name" value="Tetratricopeptide repeat domain"/>
    <property type="match status" value="2"/>
</dbReference>
<organism evidence="6 7">
    <name type="scientific">Metarhizobium album</name>
    <dbReference type="NCBI Taxonomy" id="2182425"/>
    <lineage>
        <taxon>Bacteria</taxon>
        <taxon>Pseudomonadati</taxon>
        <taxon>Pseudomonadota</taxon>
        <taxon>Alphaproteobacteria</taxon>
        <taxon>Hyphomicrobiales</taxon>
        <taxon>Rhizobiaceae</taxon>
        <taxon>Metarhizobium</taxon>
    </lineage>
</organism>
<dbReference type="SMART" id="SM00257">
    <property type="entry name" value="LysM"/>
    <property type="match status" value="1"/>
</dbReference>
<dbReference type="EMBL" id="QFBC01000001">
    <property type="protein sequence ID" value="PWE58000.1"/>
    <property type="molecule type" value="Genomic_DNA"/>
</dbReference>
<evidence type="ECO:0000313" key="6">
    <source>
        <dbReference type="EMBL" id="PWE58000.1"/>
    </source>
</evidence>
<feature type="signal peptide" evidence="4">
    <location>
        <begin position="1"/>
        <end position="29"/>
    </location>
</feature>
<dbReference type="Gene3D" id="3.10.350.10">
    <property type="entry name" value="LysM domain"/>
    <property type="match status" value="1"/>
</dbReference>
<dbReference type="Pfam" id="PF00515">
    <property type="entry name" value="TPR_1"/>
    <property type="match status" value="1"/>
</dbReference>
<feature type="repeat" description="TPR" evidence="3">
    <location>
        <begin position="499"/>
        <end position="532"/>
    </location>
</feature>
<reference evidence="6 7" key="1">
    <citation type="submission" date="2018-05" db="EMBL/GenBank/DDBJ databases">
        <title>The draft genome of strain NS-104.</title>
        <authorList>
            <person name="Hang P."/>
            <person name="Jiang J."/>
        </authorList>
    </citation>
    <scope>NUCLEOTIDE SEQUENCE [LARGE SCALE GENOMIC DNA]</scope>
    <source>
        <strain evidence="6 7">NS-104</strain>
    </source>
</reference>
<dbReference type="PROSITE" id="PS50293">
    <property type="entry name" value="TPR_REGION"/>
    <property type="match status" value="1"/>
</dbReference>
<feature type="repeat" description="TPR" evidence="3">
    <location>
        <begin position="430"/>
        <end position="463"/>
    </location>
</feature>
<dbReference type="InterPro" id="IPR018392">
    <property type="entry name" value="LysM"/>
</dbReference>
<keyword evidence="2 3" id="KW-0802">TPR repeat</keyword>
<dbReference type="OrthoDB" id="9766710at2"/>
<evidence type="ECO:0000313" key="7">
    <source>
        <dbReference type="Proteomes" id="UP000245252"/>
    </source>
</evidence>
<gene>
    <name evidence="6" type="ORF">DEM27_02070</name>
</gene>
<protein>
    <recommendedName>
        <fullName evidence="5">LysM domain-containing protein</fullName>
    </recommendedName>
</protein>
<keyword evidence="1" id="KW-0677">Repeat</keyword>
<dbReference type="PANTHER" id="PTHR44943:SF8">
    <property type="entry name" value="TPR REPEAT-CONTAINING PROTEIN MJ0263"/>
    <property type="match status" value="1"/>
</dbReference>
<dbReference type="Pfam" id="PF13174">
    <property type="entry name" value="TPR_6"/>
    <property type="match status" value="1"/>
</dbReference>
<evidence type="ECO:0000256" key="3">
    <source>
        <dbReference type="PROSITE-ProRule" id="PRU00339"/>
    </source>
</evidence>
<evidence type="ECO:0000259" key="5">
    <source>
        <dbReference type="PROSITE" id="PS51782"/>
    </source>
</evidence>
<keyword evidence="7" id="KW-1185">Reference proteome</keyword>
<dbReference type="Pfam" id="PF14559">
    <property type="entry name" value="TPR_19"/>
    <property type="match status" value="1"/>
</dbReference>
<dbReference type="Pfam" id="PF01476">
    <property type="entry name" value="LysM"/>
    <property type="match status" value="1"/>
</dbReference>
<dbReference type="PANTHER" id="PTHR44943">
    <property type="entry name" value="CELLULOSE SYNTHASE OPERON PROTEIN C"/>
    <property type="match status" value="1"/>
</dbReference>
<dbReference type="InterPro" id="IPR036779">
    <property type="entry name" value="LysM_dom_sf"/>
</dbReference>
<dbReference type="PROSITE" id="PS51782">
    <property type="entry name" value="LYSM"/>
    <property type="match status" value="1"/>
</dbReference>
<dbReference type="SUPFAM" id="SSF81901">
    <property type="entry name" value="HCP-like"/>
    <property type="match status" value="1"/>
</dbReference>
<dbReference type="PROSITE" id="PS50005">
    <property type="entry name" value="TPR"/>
    <property type="match status" value="4"/>
</dbReference>
<evidence type="ECO:0000256" key="4">
    <source>
        <dbReference type="SAM" id="SignalP"/>
    </source>
</evidence>
<feature type="repeat" description="TPR" evidence="3">
    <location>
        <begin position="357"/>
        <end position="390"/>
    </location>
</feature>
<feature type="repeat" description="TPR" evidence="3">
    <location>
        <begin position="51"/>
        <end position="84"/>
    </location>
</feature>
<dbReference type="InterPro" id="IPR051685">
    <property type="entry name" value="Ycf3/AcsC/BcsC/TPR_MFPF"/>
</dbReference>
<comment type="caution">
    <text evidence="6">The sequence shown here is derived from an EMBL/GenBank/DDBJ whole genome shotgun (WGS) entry which is preliminary data.</text>
</comment>
<evidence type="ECO:0000256" key="1">
    <source>
        <dbReference type="ARBA" id="ARBA00022737"/>
    </source>
</evidence>
<dbReference type="Pfam" id="PF13414">
    <property type="entry name" value="TPR_11"/>
    <property type="match status" value="1"/>
</dbReference>
<dbReference type="InterPro" id="IPR019734">
    <property type="entry name" value="TPR_rpt"/>
</dbReference>
<sequence length="652" mass="71549">MRQTVAHRLLSGVAIAVLMVAGAANMAYAQAEKAPAGEQVETFDPSTATTFAGAFLAGRTADVDKDYKNAISLYRKALELEPGNPEIRQRLMIALFMNGDFQDGVKLAEQMKGDPSVERITTIVRGLNAIYGKDYASAEKILKYEGPNDLERMMNSLLVAWARMGDGKGKEALALIEGMKGPQWFGIFKHYHAGALAAATGDVSKARSHLSEAVADRDGGQTAPDTYVRAVMALARLEAKEGNKQKALDAISAGDNFINNYAPLLALRQSIEKGEKPEQQIRTAAQGAAAVLFSVGSALNRQGADDAVALYLQASYALDPESADTLVLLGGLAENAEQPQRAIDFYRRVPQDSPMRRISELQLGMALAQTGDVDEAKKHLKSLIDSDPKDIRSYIAYGSVLSDAKDYAAMADNFDKAVEVIGPVPNRGNWTIFFQRGIAYERLKKWEQAEPNFRKALELNPDQPQVLNYLGYSWVDMNRNLDEGLEMIKRAVELRPDDGYIVDSLGWAYFRLNRFEEAVNELERAAQLKAGDAAINDHLGDAYWRVGRTFEARYQWQRALTMKPEMTEIPKIEAKIKDGLSDGPQQQVAVNKTDAPTTDYTIAAGDTVAKIAEKMLGDGSRVNEILELNPALKGNPEDLKTGEVIKLPAKVK</sequence>
<dbReference type="Pfam" id="PF13432">
    <property type="entry name" value="TPR_16"/>
    <property type="match status" value="1"/>
</dbReference>
<dbReference type="SMART" id="SM00028">
    <property type="entry name" value="TPR"/>
    <property type="match status" value="7"/>
</dbReference>
<evidence type="ECO:0000256" key="2">
    <source>
        <dbReference type="ARBA" id="ARBA00022803"/>
    </source>
</evidence>
<feature type="domain" description="LysM" evidence="5">
    <location>
        <begin position="598"/>
        <end position="647"/>
    </location>
</feature>
<feature type="chain" id="PRO_5015595563" description="LysM domain-containing protein" evidence="4">
    <location>
        <begin position="30"/>
        <end position="652"/>
    </location>
</feature>
<dbReference type="AlphaFoldDB" id="A0A2U2DXF9"/>
<accession>A0A2U2DXF9</accession>
<name>A0A2U2DXF9_9HYPH</name>
<dbReference type="Proteomes" id="UP000245252">
    <property type="component" value="Unassembled WGS sequence"/>
</dbReference>
<proteinExistence type="predicted"/>